<sequence length="104" mass="12055">MILNYIIIVSIGLFVFVLLQSNFIKIIEKYIPLPILLILLVLILLSFSNYDIILLEGNDKNWDKHLVEANVKDNNININNPNISVPSQALANRCCCWCWYECWS</sequence>
<accession>Q3ZEH5</accession>
<keyword evidence="1" id="KW-1133">Transmembrane helix</keyword>
<gene>
    <name evidence="2" type="primary">orf2</name>
</gene>
<proteinExistence type="predicted"/>
<dbReference type="RefSeq" id="YP_313622.1">
    <property type="nucleotide sequence ID" value="NC_007394.1"/>
</dbReference>
<organism evidence="2">
    <name type="scientific">Epidermophyton floccosum</name>
    <dbReference type="NCBI Taxonomy" id="34391"/>
    <lineage>
        <taxon>Eukaryota</taxon>
        <taxon>Fungi</taxon>
        <taxon>Dikarya</taxon>
        <taxon>Ascomycota</taxon>
        <taxon>Pezizomycotina</taxon>
        <taxon>Eurotiomycetes</taxon>
        <taxon>Eurotiomycetidae</taxon>
        <taxon>Onygenales</taxon>
        <taxon>Arthrodermataceae</taxon>
        <taxon>Epidermophyton</taxon>
    </lineage>
</organism>
<reference evidence="2" key="2">
    <citation type="journal article" date="2006" name="Curr. Genet.">
        <title>The complete DNA sequence of the mitochondrial genome of the dermatophyte fungus Epidermophyton floccosum.</title>
        <authorList>
            <person name="Tambor J.H."/>
            <person name="Guedes R.F."/>
            <person name="Nobrega M.P."/>
            <person name="Nobrega F.G."/>
        </authorList>
    </citation>
    <scope>NUCLEOTIDE SEQUENCE</scope>
    <source>
        <strain evidence="2">ATCC 26072</strain>
    </source>
</reference>
<dbReference type="GeneID" id="3666171"/>
<protein>
    <submittedName>
        <fullName evidence="2">Hypothetical orf2</fullName>
    </submittedName>
</protein>
<name>Q3ZEH5_EPIFL</name>
<keyword evidence="1" id="KW-0812">Transmembrane</keyword>
<evidence type="ECO:0000256" key="1">
    <source>
        <dbReference type="SAM" id="Phobius"/>
    </source>
</evidence>
<evidence type="ECO:0000313" key="2">
    <source>
        <dbReference type="EMBL" id="AAW78228.1"/>
    </source>
</evidence>
<reference evidence="2" key="1">
    <citation type="submission" date="2005-01" db="EMBL/GenBank/DDBJ databases">
        <authorList>
            <person name="Tambor J.H.M."/>
            <person name="Guedes R.F."/>
            <person name="Nobrega M.P."/>
            <person name="Nobrega F.G."/>
        </authorList>
    </citation>
    <scope>NUCLEOTIDE SEQUENCE</scope>
    <source>
        <strain evidence="2">ATCC 26072</strain>
    </source>
</reference>
<keyword evidence="2" id="KW-0496">Mitochondrion</keyword>
<feature type="transmembrane region" description="Helical" evidence="1">
    <location>
        <begin position="31"/>
        <end position="50"/>
    </location>
</feature>
<dbReference type="EMBL" id="AY916130">
    <property type="protein sequence ID" value="AAW78228.1"/>
    <property type="molecule type" value="Genomic_DNA"/>
</dbReference>
<feature type="transmembrane region" description="Helical" evidence="1">
    <location>
        <begin position="6"/>
        <end position="24"/>
    </location>
</feature>
<dbReference type="AlphaFoldDB" id="Q3ZEH5"/>
<geneLocation type="mitochondrion" evidence="2"/>
<keyword evidence="1" id="KW-0472">Membrane</keyword>